<dbReference type="AlphaFoldDB" id="A0A1M6FJX1"/>
<accession>A0A1M6FJX1</accession>
<proteinExistence type="predicted"/>
<name>A0A1M6FJX1_9BACE</name>
<evidence type="ECO:0000313" key="1">
    <source>
        <dbReference type="EMBL" id="SHI97953.1"/>
    </source>
</evidence>
<reference evidence="2" key="1">
    <citation type="submission" date="2016-11" db="EMBL/GenBank/DDBJ databases">
        <authorList>
            <person name="Varghese N."/>
            <person name="Submissions S."/>
        </authorList>
    </citation>
    <scope>NUCLEOTIDE SEQUENCE [LARGE SCALE GENOMIC DNA]</scope>
    <source>
        <strain evidence="2">DSM 26884</strain>
    </source>
</reference>
<evidence type="ECO:0000313" key="2">
    <source>
        <dbReference type="Proteomes" id="UP000184192"/>
    </source>
</evidence>
<organism evidence="1 2">
    <name type="scientific">Bacteroides stercorirosoris</name>
    <dbReference type="NCBI Taxonomy" id="871324"/>
    <lineage>
        <taxon>Bacteria</taxon>
        <taxon>Pseudomonadati</taxon>
        <taxon>Bacteroidota</taxon>
        <taxon>Bacteroidia</taxon>
        <taxon>Bacteroidales</taxon>
        <taxon>Bacteroidaceae</taxon>
        <taxon>Bacteroides</taxon>
    </lineage>
</organism>
<dbReference type="EMBL" id="FQZN01000012">
    <property type="protein sequence ID" value="SHI97953.1"/>
    <property type="molecule type" value="Genomic_DNA"/>
</dbReference>
<dbReference type="GeneID" id="92712292"/>
<gene>
    <name evidence="1" type="ORF">SAMN05444350_11271</name>
</gene>
<dbReference type="Proteomes" id="UP000184192">
    <property type="component" value="Unassembled WGS sequence"/>
</dbReference>
<dbReference type="RefSeq" id="WP_025831324.1">
    <property type="nucleotide sequence ID" value="NZ_FQZN01000012.1"/>
</dbReference>
<sequence length="75" mass="8762">MNKILKQGDIYKYPKGTNVRIKDSVQCHQQYHDGGTLIFQDRKDVDKGEYRVGIQVELGVCFDFHPDDYELIKTI</sequence>
<keyword evidence="2" id="KW-1185">Reference proteome</keyword>
<protein>
    <submittedName>
        <fullName evidence="1">Uncharacterized protein</fullName>
    </submittedName>
</protein>